<comment type="caution">
    <text evidence="1">The sequence shown here is derived from an EMBL/GenBank/DDBJ whole genome shotgun (WGS) entry which is preliminary data.</text>
</comment>
<evidence type="ECO:0000313" key="2">
    <source>
        <dbReference type="Proteomes" id="UP000297741"/>
    </source>
</evidence>
<gene>
    <name evidence="1" type="ORF">EEB11_19490</name>
</gene>
<name>A0ABY2KGC9_9RHOB</name>
<feature type="non-terminal residue" evidence="1">
    <location>
        <position position="101"/>
    </location>
</feature>
<feature type="non-terminal residue" evidence="1">
    <location>
        <position position="1"/>
    </location>
</feature>
<protein>
    <submittedName>
        <fullName evidence="1">Methoxymalonyl-ACP biosynthesis protein FkbH</fullName>
    </submittedName>
</protein>
<evidence type="ECO:0000313" key="1">
    <source>
        <dbReference type="EMBL" id="TGD41045.1"/>
    </source>
</evidence>
<dbReference type="EMBL" id="RPEM01000081">
    <property type="protein sequence ID" value="TGD41045.1"/>
    <property type="molecule type" value="Genomic_DNA"/>
</dbReference>
<sequence>SFLRGLEMCMSVTTIDSVDLARVTQLINKTNQFNLMTRRYTQTEVETLLADPATLSCCVRLSDRFGDNGIISVLLARVTDHDTARNCEITDWLMSCRVLGR</sequence>
<organism evidence="1 2">
    <name type="scientific">Pseudotabrizicola sediminis</name>
    <dbReference type="NCBI Taxonomy" id="2486418"/>
    <lineage>
        <taxon>Bacteria</taxon>
        <taxon>Pseudomonadati</taxon>
        <taxon>Pseudomonadota</taxon>
        <taxon>Alphaproteobacteria</taxon>
        <taxon>Rhodobacterales</taxon>
        <taxon>Paracoccaceae</taxon>
        <taxon>Pseudotabrizicola</taxon>
    </lineage>
</organism>
<keyword evidence="2" id="KW-1185">Reference proteome</keyword>
<dbReference type="Proteomes" id="UP000297741">
    <property type="component" value="Unassembled WGS sequence"/>
</dbReference>
<reference evidence="1 2" key="1">
    <citation type="submission" date="2018-11" db="EMBL/GenBank/DDBJ databases">
        <title>Tabrizicola sp. isolated from sediment of alpine lake.</title>
        <authorList>
            <person name="Liu Z."/>
        </authorList>
    </citation>
    <scope>NUCLEOTIDE SEQUENCE [LARGE SCALE GENOMIC DNA]</scope>
    <source>
        <strain evidence="1 2">DRYC-M-16</strain>
    </source>
</reference>
<proteinExistence type="predicted"/>
<accession>A0ABY2KGC9</accession>